<dbReference type="Pfam" id="PF00041">
    <property type="entry name" value="fn3"/>
    <property type="match status" value="3"/>
</dbReference>
<name>A0A8S3UWQ3_MYTED</name>
<feature type="coiled-coil region" evidence="1">
    <location>
        <begin position="239"/>
        <end position="277"/>
    </location>
</feature>
<evidence type="ECO:0000256" key="1">
    <source>
        <dbReference type="SAM" id="Coils"/>
    </source>
</evidence>
<evidence type="ECO:0000313" key="5">
    <source>
        <dbReference type="Proteomes" id="UP000683360"/>
    </source>
</evidence>
<dbReference type="Proteomes" id="UP000683360">
    <property type="component" value="Unassembled WGS sequence"/>
</dbReference>
<feature type="region of interest" description="Disordered" evidence="2">
    <location>
        <begin position="876"/>
        <end position="1027"/>
    </location>
</feature>
<dbReference type="SUPFAM" id="SSF48371">
    <property type="entry name" value="ARM repeat"/>
    <property type="match status" value="1"/>
</dbReference>
<keyword evidence="5" id="KW-1185">Reference proteome</keyword>
<keyword evidence="1" id="KW-0175">Coiled coil</keyword>
<gene>
    <name evidence="4" type="ORF">MEDL_58769</name>
</gene>
<dbReference type="SUPFAM" id="SSF49265">
    <property type="entry name" value="Fibronectin type III"/>
    <property type="match status" value="2"/>
</dbReference>
<dbReference type="GO" id="GO:0016020">
    <property type="term" value="C:membrane"/>
    <property type="evidence" value="ECO:0007669"/>
    <property type="project" value="UniProtKB-SubCell"/>
</dbReference>
<feature type="domain" description="Fibronectin type-III" evidence="3">
    <location>
        <begin position="805"/>
        <end position="892"/>
    </location>
</feature>
<accession>A0A8S3UWQ3</accession>
<dbReference type="InterPro" id="IPR013783">
    <property type="entry name" value="Ig-like_fold"/>
</dbReference>
<evidence type="ECO:0000256" key="2">
    <source>
        <dbReference type="SAM" id="MobiDB-lite"/>
    </source>
</evidence>
<protein>
    <recommendedName>
        <fullName evidence="3">Fibronectin type-III domain-containing protein</fullName>
    </recommendedName>
</protein>
<dbReference type="InterPro" id="IPR003961">
    <property type="entry name" value="FN3_dom"/>
</dbReference>
<feature type="compositionally biased region" description="Basic and acidic residues" evidence="2">
    <location>
        <begin position="141"/>
        <end position="159"/>
    </location>
</feature>
<feature type="compositionally biased region" description="Basic and acidic residues" evidence="2">
    <location>
        <begin position="970"/>
        <end position="995"/>
    </location>
</feature>
<dbReference type="InterPro" id="IPR016024">
    <property type="entry name" value="ARM-type_fold"/>
</dbReference>
<feature type="compositionally biased region" description="Basic and acidic residues" evidence="2">
    <location>
        <begin position="1149"/>
        <end position="1180"/>
    </location>
</feature>
<dbReference type="Gene3D" id="1.25.10.10">
    <property type="entry name" value="Leucine-rich Repeat Variant"/>
    <property type="match status" value="1"/>
</dbReference>
<feature type="compositionally biased region" description="Polar residues" evidence="2">
    <location>
        <begin position="1218"/>
        <end position="1240"/>
    </location>
</feature>
<dbReference type="InterPro" id="IPR050713">
    <property type="entry name" value="RTP_Phos/Ushers"/>
</dbReference>
<sequence length="1538" mass="172832">MKNSCNWSKEDYFPALIHADKRSHQALEFFVDDLHAEKEATITTFLSHSGAEDFLWGLAKLLGSESPRVAGNAAYIIGTLAESELGCYRILGLSKSSHAESKRILPDLTNMLGFDDSESVMNAAGTMGTLTLLAAKLDKVDKEKTEKPNKQPKRTHSEVSNESNTSVDLTGIISIQRDIEEIKQNLEGGLKKIDLENATKDLVKSSDLEVIVTTIVKNLFKEFTSSIETKIDKKVSEVIEEMQEKIDALSIENENLREKAEVAMKSLSATKKELHQNERLTREAITSSNYNEQYSRKNNIRVINFPWRERQDLRADFISKVKRDMNVELEERDVVAIHRIPSDKLGPKPLIVRLFSSDVKRRVMREKKNLQDHVRFYDDISKRNIELMKRLNETEWFSDAESHEGREWILSEPCLNDLLNKVTFLLHADNMWTASNAALVLARLSISENGCLSVLKHENSQQILSKIVQSLGVDEAGRGMNAAFAIGRLCDMEEGRKRLLQLVESERMISALAKMLCCEDTGASKNACFALSCLATNPEGHTRILNNLHSDDVINTLTNLLNADDSETGWFAAMTLRTLASQPRGCLRLREHSKVIPSLKVVSLKEDINADLKEEACITLEILKKLEKPSPPNVEVVGSNVVKCSWDPISTKSGFPVRYQIFDGTKCVYTGKETHCDVTGLHPCAQYSYKLRAYTEGDESPFSDPVPIVTEESVPTAPQNIRIVGYTISQLKIGWDPPDQINGTIKGYHVYLGKKMHEHTTELQCIISGLQPSTSYEISISASTSKGKGEKAHITGSTSDLGAHAPSKPHVQVIGRNELHITWEPPEQPLGKINRYDLSMNNKVLYSGTDHAFTARRLTPDTEYNVVVTCLTNEGKFESKPTKKRTAKDEYDSDRPPLYQPPSERKDSLSADKPQPILGKKKTSLLDKKRVSSAKHPSYKERSRTPGDASIGNRPTSAKSETSSALQEKQSSEQHENPLRDQIRVITPKKSDSRPNSRKLNGMYSPAFRDQKHYQQKQNGPKTDKSSMMKFTVPLSRVSMQDDPDKTSEVVHESIKRGLSFVEQSNSNSIKVERSRTFVNSGRYRTRGQKIEAMLGNSTKINPDLIPTAVSVEKFSVHQIPPNANVGSTKDSYKPILNDLPPTKHKHHNNGDVRTCDKHPEKVQSSNERLRNSMERHHSTLDNVRTSTDRVHSSSTRTQDKMRNSQEMKPLPKPKPPSQQYLKESVSNNPLGSRSLPSPRTSKEYAREFDHHDPEWLTRRFLDIPTRIPKNFLSPSGHPSDSSYFLDMQEAFIQRQNTYVNSHRPLNKKSMERLGSKSTTSSSIPLVPNATFGLDLPDNKTPQAEWNSKFIPMQLRTQPANLGMNQLQRMNTIIADHRGGYPIDQKNRVQFKRVEALARSHTTLDMKPPGTPTLADQLDQFPIKSAKETSRSAAGHKSKRTQNKLVNSTVQRGEPDSLLLQQSWAVNTSLASVQFKRVEALARSHTTLDMKPPVEVLQAINPKELKNKLVNSTVQRGEPDSLLLQQSWAVNTSLASAR</sequence>
<dbReference type="InterPro" id="IPR011989">
    <property type="entry name" value="ARM-like"/>
</dbReference>
<feature type="region of interest" description="Disordered" evidence="2">
    <location>
        <begin position="141"/>
        <end position="163"/>
    </location>
</feature>
<feature type="domain" description="Fibronectin type-III" evidence="3">
    <location>
        <begin position="628"/>
        <end position="713"/>
    </location>
</feature>
<feature type="region of interest" description="Disordered" evidence="2">
    <location>
        <begin position="787"/>
        <end position="807"/>
    </location>
</feature>
<dbReference type="Gene3D" id="2.60.40.10">
    <property type="entry name" value="Immunoglobulins"/>
    <property type="match status" value="3"/>
</dbReference>
<dbReference type="EMBL" id="CAJPWZ010002883">
    <property type="protein sequence ID" value="CAG2246791.1"/>
    <property type="molecule type" value="Genomic_DNA"/>
</dbReference>
<evidence type="ECO:0000313" key="4">
    <source>
        <dbReference type="EMBL" id="CAG2246791.1"/>
    </source>
</evidence>
<dbReference type="PANTHER" id="PTHR46957">
    <property type="entry name" value="CYTOKINE RECEPTOR"/>
    <property type="match status" value="1"/>
</dbReference>
<feature type="domain" description="Fibronectin type-III" evidence="3">
    <location>
        <begin position="717"/>
        <end position="802"/>
    </location>
</feature>
<feature type="compositionally biased region" description="Polar residues" evidence="2">
    <location>
        <begin position="953"/>
        <end position="969"/>
    </location>
</feature>
<dbReference type="InterPro" id="IPR036116">
    <property type="entry name" value="FN3_sf"/>
</dbReference>
<dbReference type="PROSITE" id="PS50853">
    <property type="entry name" value="FN3"/>
    <property type="match status" value="3"/>
</dbReference>
<dbReference type="PANTHER" id="PTHR46957:SF3">
    <property type="entry name" value="CYTOKINE RECEPTOR"/>
    <property type="match status" value="1"/>
</dbReference>
<dbReference type="CDD" id="cd00063">
    <property type="entry name" value="FN3"/>
    <property type="match status" value="3"/>
</dbReference>
<proteinExistence type="predicted"/>
<reference evidence="4" key="1">
    <citation type="submission" date="2021-03" db="EMBL/GenBank/DDBJ databases">
        <authorList>
            <person name="Bekaert M."/>
        </authorList>
    </citation>
    <scope>NUCLEOTIDE SEQUENCE</scope>
</reference>
<evidence type="ECO:0000259" key="3">
    <source>
        <dbReference type="PROSITE" id="PS50853"/>
    </source>
</evidence>
<feature type="compositionally biased region" description="Basic and acidic residues" evidence="2">
    <location>
        <begin position="876"/>
        <end position="895"/>
    </location>
</feature>
<dbReference type="SMART" id="SM00060">
    <property type="entry name" value="FN3"/>
    <property type="match status" value="3"/>
</dbReference>
<dbReference type="OrthoDB" id="10253954at2759"/>
<feature type="compositionally biased region" description="Basic and acidic residues" evidence="2">
    <location>
        <begin position="1187"/>
        <end position="1206"/>
    </location>
</feature>
<organism evidence="4 5">
    <name type="scientific">Mytilus edulis</name>
    <name type="common">Blue mussel</name>
    <dbReference type="NCBI Taxonomy" id="6550"/>
    <lineage>
        <taxon>Eukaryota</taxon>
        <taxon>Metazoa</taxon>
        <taxon>Spiralia</taxon>
        <taxon>Lophotrochozoa</taxon>
        <taxon>Mollusca</taxon>
        <taxon>Bivalvia</taxon>
        <taxon>Autobranchia</taxon>
        <taxon>Pteriomorphia</taxon>
        <taxon>Mytilida</taxon>
        <taxon>Mytiloidea</taxon>
        <taxon>Mytilidae</taxon>
        <taxon>Mytilinae</taxon>
        <taxon>Mytilus</taxon>
    </lineage>
</organism>
<comment type="caution">
    <text evidence="4">The sequence shown here is derived from an EMBL/GenBank/DDBJ whole genome shotgun (WGS) entry which is preliminary data.</text>
</comment>
<feature type="region of interest" description="Disordered" evidence="2">
    <location>
        <begin position="1121"/>
        <end position="1247"/>
    </location>
</feature>